<evidence type="ECO:0000256" key="1">
    <source>
        <dbReference type="SAM" id="MobiDB-lite"/>
    </source>
</evidence>
<organism evidence="2 3">
    <name type="scientific">Gemmata palustris</name>
    <dbReference type="NCBI Taxonomy" id="2822762"/>
    <lineage>
        <taxon>Bacteria</taxon>
        <taxon>Pseudomonadati</taxon>
        <taxon>Planctomycetota</taxon>
        <taxon>Planctomycetia</taxon>
        <taxon>Gemmatales</taxon>
        <taxon>Gemmataceae</taxon>
        <taxon>Gemmata</taxon>
    </lineage>
</organism>
<evidence type="ECO:0000313" key="3">
    <source>
        <dbReference type="Proteomes" id="UP000676565"/>
    </source>
</evidence>
<accession>A0ABS5BVD8</accession>
<dbReference type="EMBL" id="JAGKQQ010000001">
    <property type="protein sequence ID" value="MBP3957634.1"/>
    <property type="molecule type" value="Genomic_DNA"/>
</dbReference>
<keyword evidence="3" id="KW-1185">Reference proteome</keyword>
<comment type="caution">
    <text evidence="2">The sequence shown here is derived from an EMBL/GenBank/DDBJ whole genome shotgun (WGS) entry which is preliminary data.</text>
</comment>
<feature type="region of interest" description="Disordered" evidence="1">
    <location>
        <begin position="18"/>
        <end position="48"/>
    </location>
</feature>
<dbReference type="RefSeq" id="WP_210656886.1">
    <property type="nucleotide sequence ID" value="NZ_JAGKQQ010000001.1"/>
</dbReference>
<sequence length="90" mass="9631">MIALSGAYVVPEARKDVFGDEAARKSRPRSRGASGPVKTRPSATLVSAKTQAQVIEAKDREHGTLFTKIATGDPTGESVVVFMHKYSGKK</sequence>
<proteinExistence type="predicted"/>
<evidence type="ECO:0000313" key="2">
    <source>
        <dbReference type="EMBL" id="MBP3957634.1"/>
    </source>
</evidence>
<name>A0ABS5BVD8_9BACT</name>
<gene>
    <name evidence="2" type="ORF">J8F10_20485</name>
</gene>
<dbReference type="Proteomes" id="UP000676565">
    <property type="component" value="Unassembled WGS sequence"/>
</dbReference>
<protein>
    <submittedName>
        <fullName evidence="2">Uncharacterized protein</fullName>
    </submittedName>
</protein>
<reference evidence="2 3" key="1">
    <citation type="submission" date="2021-04" db="EMBL/GenBank/DDBJ databases">
        <authorList>
            <person name="Ivanova A."/>
        </authorList>
    </citation>
    <scope>NUCLEOTIDE SEQUENCE [LARGE SCALE GENOMIC DNA]</scope>
    <source>
        <strain evidence="2 3">G18</strain>
    </source>
</reference>